<dbReference type="PANTHER" id="PTHR43352:SF1">
    <property type="entry name" value="ANTHRANILATE--COA LIGASE"/>
    <property type="match status" value="1"/>
</dbReference>
<evidence type="ECO:0000259" key="2">
    <source>
        <dbReference type="Pfam" id="PF00501"/>
    </source>
</evidence>
<dbReference type="Pfam" id="PF00501">
    <property type="entry name" value="AMP-binding"/>
    <property type="match status" value="1"/>
</dbReference>
<evidence type="ECO:0000259" key="3">
    <source>
        <dbReference type="Pfam" id="PF13193"/>
    </source>
</evidence>
<protein>
    <submittedName>
        <fullName evidence="4">4-coumarate--CoA ligase, photoactive yellow protein activation family</fullName>
    </submittedName>
</protein>
<feature type="domain" description="AMP-binding enzyme C-terminal" evidence="3">
    <location>
        <begin position="328"/>
        <end position="399"/>
    </location>
</feature>
<dbReference type="InterPro" id="IPR042099">
    <property type="entry name" value="ANL_N_sf"/>
</dbReference>
<keyword evidence="1 4" id="KW-0436">Ligase</keyword>
<organism evidence="4 5">
    <name type="scientific">Desulfomicrobium apsheronum</name>
    <dbReference type="NCBI Taxonomy" id="52560"/>
    <lineage>
        <taxon>Bacteria</taxon>
        <taxon>Pseudomonadati</taxon>
        <taxon>Thermodesulfobacteriota</taxon>
        <taxon>Desulfovibrionia</taxon>
        <taxon>Desulfovibrionales</taxon>
        <taxon>Desulfomicrobiaceae</taxon>
        <taxon>Desulfomicrobium</taxon>
    </lineage>
</organism>
<dbReference type="InterPro" id="IPR000873">
    <property type="entry name" value="AMP-dep_synth/lig_dom"/>
</dbReference>
<name>A0A1I3VSI6_9BACT</name>
<reference evidence="5" key="1">
    <citation type="submission" date="2016-10" db="EMBL/GenBank/DDBJ databases">
        <authorList>
            <person name="Varghese N."/>
            <person name="Submissions S."/>
        </authorList>
    </citation>
    <scope>NUCLEOTIDE SEQUENCE [LARGE SCALE GENOMIC DNA]</scope>
    <source>
        <strain evidence="5">DSM 5918</strain>
    </source>
</reference>
<dbReference type="PANTHER" id="PTHR43352">
    <property type="entry name" value="ACETYL-COA SYNTHETASE"/>
    <property type="match status" value="1"/>
</dbReference>
<sequence length="404" mass="44643">MKPALELTAPDLRALLASLIRGSGLHASKAHYLLASSLDMDALASIQPSQSGLQESELRSVALAFTEMLCIPGTAVDQLMSCSTMDEWAQCALEFWRANPAELVFKTSGSTGTPNACKQSFALLEQEIQAQAEIFKEHTRIVTLVPRHHIYGFLFSILLPKALGTPVLELPLVPSRNQMEQLRPGDLVVAFPMFWKSLAVLAPTFPPGVCGVTSTGPCPADVIHSLLNLGLCRITEIYGSSETGGIGTRHHPDHDYTLLPFWEPLAIQPDHQATLTRRLPNGETAGSFKLPDLIHWETARTFRPLKRQDKCVQVAGVNVYPEKVVDCIRSHAMVRSCAVRLMRPDEGQRLKAFVVLKDESRIDAFRRDIRTWLVQRLSASEIPKSLTFGTALPTNDMGKDADWD</sequence>
<dbReference type="Pfam" id="PF13193">
    <property type="entry name" value="AMP-binding_C"/>
    <property type="match status" value="1"/>
</dbReference>
<accession>A0A1I3VSI6</accession>
<dbReference type="AlphaFoldDB" id="A0A1I3VSI6"/>
<dbReference type="GO" id="GO:0016878">
    <property type="term" value="F:acid-thiol ligase activity"/>
    <property type="evidence" value="ECO:0007669"/>
    <property type="project" value="TreeGrafter"/>
</dbReference>
<evidence type="ECO:0000313" key="5">
    <source>
        <dbReference type="Proteomes" id="UP000198635"/>
    </source>
</evidence>
<dbReference type="STRING" id="52560.SAMN04488082_11119"/>
<dbReference type="GO" id="GO:0044550">
    <property type="term" value="P:secondary metabolite biosynthetic process"/>
    <property type="evidence" value="ECO:0007669"/>
    <property type="project" value="TreeGrafter"/>
</dbReference>
<evidence type="ECO:0000313" key="4">
    <source>
        <dbReference type="EMBL" id="SFJ98079.1"/>
    </source>
</evidence>
<dbReference type="SUPFAM" id="SSF56801">
    <property type="entry name" value="Acetyl-CoA synthetase-like"/>
    <property type="match status" value="1"/>
</dbReference>
<dbReference type="EMBL" id="FORX01000011">
    <property type="protein sequence ID" value="SFJ98079.1"/>
    <property type="molecule type" value="Genomic_DNA"/>
</dbReference>
<dbReference type="RefSeq" id="WP_177193124.1">
    <property type="nucleotide sequence ID" value="NZ_FORX01000011.1"/>
</dbReference>
<proteinExistence type="predicted"/>
<dbReference type="InterPro" id="IPR025110">
    <property type="entry name" value="AMP-bd_C"/>
</dbReference>
<dbReference type="Gene3D" id="3.30.300.30">
    <property type="match status" value="1"/>
</dbReference>
<feature type="domain" description="AMP-dependent synthetase/ligase" evidence="2">
    <location>
        <begin position="107"/>
        <end position="253"/>
    </location>
</feature>
<dbReference type="Proteomes" id="UP000198635">
    <property type="component" value="Unassembled WGS sequence"/>
</dbReference>
<evidence type="ECO:0000256" key="1">
    <source>
        <dbReference type="ARBA" id="ARBA00022598"/>
    </source>
</evidence>
<keyword evidence="5" id="KW-1185">Reference proteome</keyword>
<dbReference type="Gene3D" id="3.40.50.12780">
    <property type="entry name" value="N-terminal domain of ligase-like"/>
    <property type="match status" value="1"/>
</dbReference>
<gene>
    <name evidence="4" type="ORF">SAMN04488082_11119</name>
</gene>
<dbReference type="InterPro" id="IPR045851">
    <property type="entry name" value="AMP-bd_C_sf"/>
</dbReference>